<reference evidence="2" key="1">
    <citation type="journal article" date="2020" name="Stud. Mycol.">
        <title>101 Dothideomycetes genomes: a test case for predicting lifestyles and emergence of pathogens.</title>
        <authorList>
            <person name="Haridas S."/>
            <person name="Albert R."/>
            <person name="Binder M."/>
            <person name="Bloem J."/>
            <person name="Labutti K."/>
            <person name="Salamov A."/>
            <person name="Andreopoulos B."/>
            <person name="Baker S."/>
            <person name="Barry K."/>
            <person name="Bills G."/>
            <person name="Bluhm B."/>
            <person name="Cannon C."/>
            <person name="Castanera R."/>
            <person name="Culley D."/>
            <person name="Daum C."/>
            <person name="Ezra D."/>
            <person name="Gonzalez J."/>
            <person name="Henrissat B."/>
            <person name="Kuo A."/>
            <person name="Liang C."/>
            <person name="Lipzen A."/>
            <person name="Lutzoni F."/>
            <person name="Magnuson J."/>
            <person name="Mondo S."/>
            <person name="Nolan M."/>
            <person name="Ohm R."/>
            <person name="Pangilinan J."/>
            <person name="Park H.-J."/>
            <person name="Ramirez L."/>
            <person name="Alfaro M."/>
            <person name="Sun H."/>
            <person name="Tritt A."/>
            <person name="Yoshinaga Y."/>
            <person name="Zwiers L.-H."/>
            <person name="Turgeon B."/>
            <person name="Goodwin S."/>
            <person name="Spatafora J."/>
            <person name="Crous P."/>
            <person name="Grigoriev I."/>
        </authorList>
    </citation>
    <scope>NUCLEOTIDE SEQUENCE</scope>
    <source>
        <strain evidence="2">CBS 123094</strain>
    </source>
</reference>
<name>A0A6A5WXQ5_9PLEO</name>
<gene>
    <name evidence="2" type="ORF">P154DRAFT_530561</name>
</gene>
<feature type="compositionally biased region" description="Basic and acidic residues" evidence="1">
    <location>
        <begin position="1"/>
        <end position="50"/>
    </location>
</feature>
<sequence>MPESSDHPKLHESTSESGQRVEDTQQEGYEKVGLENGEVHNLEKGADPSRSRVTTHPCAKQWWMGWDGQLTISPTSDNIIWHPEEISNRTAQNGIQLLDLPLDDKADIVLFHSPHGVTIRFLNCGLQIYPDIPDKFLPYVEYYVAFPEEEGIFDAHPKGAKEKDMYPKLNGDVAAENKRAWEEGF</sequence>
<feature type="region of interest" description="Disordered" evidence="1">
    <location>
        <begin position="1"/>
        <end position="53"/>
    </location>
</feature>
<evidence type="ECO:0000256" key="1">
    <source>
        <dbReference type="SAM" id="MobiDB-lite"/>
    </source>
</evidence>
<evidence type="ECO:0000313" key="2">
    <source>
        <dbReference type="EMBL" id="KAF2005754.1"/>
    </source>
</evidence>
<dbReference type="AlphaFoldDB" id="A0A6A5WXQ5"/>
<organism evidence="2 3">
    <name type="scientific">Amniculicola lignicola CBS 123094</name>
    <dbReference type="NCBI Taxonomy" id="1392246"/>
    <lineage>
        <taxon>Eukaryota</taxon>
        <taxon>Fungi</taxon>
        <taxon>Dikarya</taxon>
        <taxon>Ascomycota</taxon>
        <taxon>Pezizomycotina</taxon>
        <taxon>Dothideomycetes</taxon>
        <taxon>Pleosporomycetidae</taxon>
        <taxon>Pleosporales</taxon>
        <taxon>Amniculicolaceae</taxon>
        <taxon>Amniculicola</taxon>
    </lineage>
</organism>
<keyword evidence="3" id="KW-1185">Reference proteome</keyword>
<dbReference type="EMBL" id="ML977562">
    <property type="protein sequence ID" value="KAF2005754.1"/>
    <property type="molecule type" value="Genomic_DNA"/>
</dbReference>
<protein>
    <submittedName>
        <fullName evidence="2">Uncharacterized protein</fullName>
    </submittedName>
</protein>
<evidence type="ECO:0000313" key="3">
    <source>
        <dbReference type="Proteomes" id="UP000799779"/>
    </source>
</evidence>
<dbReference type="Proteomes" id="UP000799779">
    <property type="component" value="Unassembled WGS sequence"/>
</dbReference>
<accession>A0A6A5WXQ5</accession>
<proteinExistence type="predicted"/>